<evidence type="ECO:0000313" key="2">
    <source>
        <dbReference type="EMBL" id="MBT1701926.1"/>
    </source>
</evidence>
<dbReference type="InterPro" id="IPR040837">
    <property type="entry name" value="Bact_RF_family7"/>
</dbReference>
<proteinExistence type="predicted"/>
<evidence type="ECO:0000256" key="1">
    <source>
        <dbReference type="SAM" id="MobiDB-lite"/>
    </source>
</evidence>
<organism evidence="2 3">
    <name type="scientific">Chryseosolibacter indicus</name>
    <dbReference type="NCBI Taxonomy" id="2782351"/>
    <lineage>
        <taxon>Bacteria</taxon>
        <taxon>Pseudomonadati</taxon>
        <taxon>Bacteroidota</taxon>
        <taxon>Cytophagia</taxon>
        <taxon>Cytophagales</taxon>
        <taxon>Chryseotaleaceae</taxon>
        <taxon>Chryseosolibacter</taxon>
    </lineage>
</organism>
<feature type="compositionally biased region" description="Basic and acidic residues" evidence="1">
    <location>
        <begin position="65"/>
        <end position="80"/>
    </location>
</feature>
<comment type="caution">
    <text evidence="2">The sequence shown here is derived from an EMBL/GenBank/DDBJ whole genome shotgun (WGS) entry which is preliminary data.</text>
</comment>
<gene>
    <name evidence="2" type="ORF">KK060_01465</name>
</gene>
<dbReference type="EMBL" id="JAHESD010000002">
    <property type="protein sequence ID" value="MBT1701926.1"/>
    <property type="molecule type" value="Genomic_DNA"/>
</dbReference>
<dbReference type="Proteomes" id="UP000772618">
    <property type="component" value="Unassembled WGS sequence"/>
</dbReference>
<keyword evidence="3" id="KW-1185">Reference proteome</keyword>
<protein>
    <submittedName>
        <fullName evidence="2">Uncharacterized protein</fullName>
    </submittedName>
</protein>
<reference evidence="2 3" key="1">
    <citation type="submission" date="2021-05" db="EMBL/GenBank/DDBJ databases">
        <title>A Polyphasic approach of four new species of the genus Ohtaekwangia: Ohtaekwangia histidinii sp. nov., Ohtaekwangia cretensis sp. nov., Ohtaekwangia indiensis sp. nov., Ohtaekwangia reichenbachii sp. nov. from diverse environment.</title>
        <authorList>
            <person name="Octaviana S."/>
        </authorList>
    </citation>
    <scope>NUCLEOTIDE SEQUENCE [LARGE SCALE GENOMIC DNA]</scope>
    <source>
        <strain evidence="2 3">PWU20</strain>
    </source>
</reference>
<accession>A0ABS5VPI3</accession>
<dbReference type="RefSeq" id="WP_254151622.1">
    <property type="nucleotide sequence ID" value="NZ_JAHESD010000002.1"/>
</dbReference>
<sequence length="491" mass="55680">MGKDREGTFHPRKGKPSGAGKTELGTTGLKDIDTSEFDNYLDVADRYTVGEEQPAPNIPVRHPNRNVDKGEERKQEKRDNNNNTNGSYKSKAETFTVERTSTTPEELPALMSKDQLTALANFNSSVCITAYLPTHSFGGEKNDQRDNIVFKNILQQITSQLREKGMDMGRIETLLKPGYDLLRNNEFWLDLKQGLGVYIAENHFKYIKMPLAPTEKIMINSSFYISPLMPILSSKEYFYVLVLSKKQCKLYKADAFGMTYVPTPEVPNGVDDVVRFEDKDDEKLFRTDTAGAGQGANFHGQGAGKPDEKKHITIYFDEVEETLWRDVFNTENVPLVLCGVEYLIPLYKSVAKYKFIWDQPITGSHEHDDINTLYKQARQLVEPYFQQRVNRALENYGNQSATGLTSSIAADVIPAAHYGKVSHLFVQKDEHIWGTFDEMENKLVINESQQGNDEDLIDKAVMKTILTGGEVHMLEKERMPGQSQIAALMRY</sequence>
<name>A0ABS5VPI3_9BACT</name>
<evidence type="ECO:0000313" key="3">
    <source>
        <dbReference type="Proteomes" id="UP000772618"/>
    </source>
</evidence>
<dbReference type="Pfam" id="PF18849">
    <property type="entry name" value="baeRF_family7"/>
    <property type="match status" value="1"/>
</dbReference>
<feature type="region of interest" description="Disordered" evidence="1">
    <location>
        <begin position="1"/>
        <end position="104"/>
    </location>
</feature>